<dbReference type="GO" id="GO:0005634">
    <property type="term" value="C:nucleus"/>
    <property type="evidence" value="ECO:0007669"/>
    <property type="project" value="UniProtKB-SubCell"/>
</dbReference>
<dbReference type="InterPro" id="IPR036277">
    <property type="entry name" value="SMC_hinge_sf"/>
</dbReference>
<dbReference type="STRING" id="1246581.A0A2H9TL65"/>
<dbReference type="PANTHER" id="PTHR18937:SF12">
    <property type="entry name" value="STRUCTURAL MAINTENANCE OF CHROMOSOMES PROTEIN"/>
    <property type="match status" value="1"/>
</dbReference>
<evidence type="ECO:0000256" key="5">
    <source>
        <dbReference type="ARBA" id="ARBA00022618"/>
    </source>
</evidence>
<evidence type="ECO:0000256" key="11">
    <source>
        <dbReference type="SAM" id="Coils"/>
    </source>
</evidence>
<keyword evidence="14" id="KW-1185">Reference proteome</keyword>
<reference evidence="13 14" key="1">
    <citation type="submission" date="2016-10" db="EMBL/GenBank/DDBJ databases">
        <title>The genome of Paramicrosporidium saccamoebae is the missing link in understanding Cryptomycota and Microsporidia evolution.</title>
        <authorList>
            <person name="Quandt C.A."/>
            <person name="Beaudet D."/>
            <person name="Corsaro D."/>
            <person name="Michel R."/>
            <person name="Corradi N."/>
            <person name="James T."/>
        </authorList>
    </citation>
    <scope>NUCLEOTIDE SEQUENCE [LARGE SCALE GENOMIC DNA]</scope>
    <source>
        <strain evidence="13 14">KSL3</strain>
    </source>
</reference>
<dbReference type="SMART" id="SM00968">
    <property type="entry name" value="SMC_hinge"/>
    <property type="match status" value="1"/>
</dbReference>
<feature type="coiled-coil region" evidence="11">
    <location>
        <begin position="213"/>
        <end position="261"/>
    </location>
</feature>
<feature type="coiled-coil region" evidence="11">
    <location>
        <begin position="668"/>
        <end position="723"/>
    </location>
</feature>
<keyword evidence="9" id="KW-0131">Cell cycle</keyword>
<sequence length="1190" mass="134350">MGRLVRLEVENFKSYNGKQRIGPFGDNFVSVIGPNGAGKSNLMDALSFVLGVQSAALRSKQLNELIFRSGEMQASFASVEAVYEKDGVEMVFGRRVSAAGVSEYRLDGRTVSYAEYVRVWEGENVLIKARNFLVFQGDVEAMASKSPKELTRLFEQISGSEEYCEEYDRCKEQRDDVINYEKMQEKYRALKAEHYLWKLFHVEDSARKIGAILEAKDGELKEAQLTVQKAETIWKDAKKKQAKVEKDLLAIEKKVKTAEKQMTDEGPKSAQLTERHKFVSQRLAAATEVCQRAISDLAEQEGEAQAAELEATKVEEAAQRFEAQSLKQIAAADIKPGLIAEYNELRVVASERSAKEKLKLESLEHKIAPEMATKGQLEDKISELEGARGRLEVEEQAINKQHAQLSAQSEKLEGEIEGMQREIATFQANKLKMQQTQVEMTEKLRGIMARLLQAKVERQESEREIKLCTTIETLKRIFPGVHGRMIDLCRPTNRKYEAAVSVALGRNLDAIVIDQERTAIACIQYLREQRAGQATFIPLDTIQGGEKNIKSMLIDGCRPVMEVIRFDSMYDRAFRYACGSAAVCDSTQIAKSLCYERGVKVKAITLDGTVIHKSGLITGGVYGQPSHRWEEREVRSLKSERDSCLATLADISKSLKRTETEERNRAHLVELETRHRYLLDELEAQNRRLSSIQEELVHVEQELVRCRAQLATLVKSLAKYEKEMATWTVAVHGVEDEVFADFCGRIGFGNVREFETSRMSLFQEISEKRVQFATVAAKLQHQIQFLREQHSQTTGRLAEGKEKVTALQQELDGIEREQRNLMNLVEEKREKASAIKSELDQVKTKKRTEQAIVEEKRAVLTTAQQALTFVSKELTNQECDLDRLLGSRKVLLRTCKMEQVDLPMANSECSFADVDLEVDQSRDPIVFDYSSLPRQKRTASPLDAANERKYTEQLNAVQDEMDKLAPNLRALDKIDGAETRLKSTLEAFEKTKNDLKKAKEDFSLVKSKRFDRFNHAFKQISSNIDTIYKELTRSDLVPTGGSAFLSVENNEEPFSEGVRFHAMPPMKRFLDMDQLSGGERTVAALALLFAIHSYRPAPFFILDEIDAALDAANVHRVAAFIRARSLGGQVTNTSQLGSSPREIAVSPVQFLVISLKSSLYAKADSLVGIYRDPEENSSKVLTLRLSDYPE</sequence>
<evidence type="ECO:0000256" key="6">
    <source>
        <dbReference type="ARBA" id="ARBA00022776"/>
    </source>
</evidence>
<accession>A0A2H9TL65</accession>
<evidence type="ECO:0000256" key="7">
    <source>
        <dbReference type="ARBA" id="ARBA00023054"/>
    </source>
</evidence>
<dbReference type="SUPFAM" id="SSF52540">
    <property type="entry name" value="P-loop containing nucleoside triphosphate hydrolases"/>
    <property type="match status" value="1"/>
</dbReference>
<dbReference type="SUPFAM" id="SSF75553">
    <property type="entry name" value="Smc hinge domain"/>
    <property type="match status" value="1"/>
</dbReference>
<dbReference type="InterPro" id="IPR024704">
    <property type="entry name" value="SMC"/>
</dbReference>
<keyword evidence="8 10" id="KW-0539">Nucleus</keyword>
<evidence type="ECO:0000313" key="14">
    <source>
        <dbReference type="Proteomes" id="UP000240830"/>
    </source>
</evidence>
<dbReference type="EMBL" id="MTSL01000126">
    <property type="protein sequence ID" value="PJF18380.1"/>
    <property type="molecule type" value="Genomic_DNA"/>
</dbReference>
<dbReference type="Proteomes" id="UP000240830">
    <property type="component" value="Unassembled WGS sequence"/>
</dbReference>
<dbReference type="GO" id="GO:0051301">
    <property type="term" value="P:cell division"/>
    <property type="evidence" value="ECO:0007669"/>
    <property type="project" value="UniProtKB-KW"/>
</dbReference>
<name>A0A2H9TL65_9FUNG</name>
<feature type="coiled-coil region" evidence="11">
    <location>
        <begin position="797"/>
        <end position="845"/>
    </location>
</feature>
<keyword evidence="4" id="KW-0158">Chromosome</keyword>
<dbReference type="InterPro" id="IPR003395">
    <property type="entry name" value="RecF/RecN/SMC_N"/>
</dbReference>
<evidence type="ECO:0000259" key="12">
    <source>
        <dbReference type="SMART" id="SM00968"/>
    </source>
</evidence>
<comment type="subcellular location">
    <subcellularLocation>
        <location evidence="2">Chromosome</location>
    </subcellularLocation>
    <subcellularLocation>
        <location evidence="1 10">Nucleus</location>
    </subcellularLocation>
</comment>
<evidence type="ECO:0000256" key="3">
    <source>
        <dbReference type="ARBA" id="ARBA00005597"/>
    </source>
</evidence>
<dbReference type="Pfam" id="PF02463">
    <property type="entry name" value="SMC_N"/>
    <property type="match status" value="1"/>
</dbReference>
<dbReference type="CDD" id="cd03275">
    <property type="entry name" value="ABC_SMC1_euk"/>
    <property type="match status" value="1"/>
</dbReference>
<dbReference type="GO" id="GO:0016887">
    <property type="term" value="F:ATP hydrolysis activity"/>
    <property type="evidence" value="ECO:0007669"/>
    <property type="project" value="InterPro"/>
</dbReference>
<evidence type="ECO:0000313" key="13">
    <source>
        <dbReference type="EMBL" id="PJF18380.1"/>
    </source>
</evidence>
<keyword evidence="5" id="KW-0132">Cell division</keyword>
<evidence type="ECO:0000256" key="4">
    <source>
        <dbReference type="ARBA" id="ARBA00022454"/>
    </source>
</evidence>
<evidence type="ECO:0000256" key="8">
    <source>
        <dbReference type="ARBA" id="ARBA00023242"/>
    </source>
</evidence>
<proteinExistence type="inferred from homology"/>
<protein>
    <recommendedName>
        <fullName evidence="10">Structural maintenance of chromosomes protein</fullName>
    </recommendedName>
</protein>
<evidence type="ECO:0000256" key="9">
    <source>
        <dbReference type="ARBA" id="ARBA00023306"/>
    </source>
</evidence>
<dbReference type="GO" id="GO:0005524">
    <property type="term" value="F:ATP binding"/>
    <property type="evidence" value="ECO:0007669"/>
    <property type="project" value="InterPro"/>
</dbReference>
<dbReference type="OrthoDB" id="5575062at2759"/>
<dbReference type="GO" id="GO:0007062">
    <property type="term" value="P:sister chromatid cohesion"/>
    <property type="evidence" value="ECO:0007669"/>
    <property type="project" value="InterPro"/>
</dbReference>
<dbReference type="InterPro" id="IPR027417">
    <property type="entry name" value="P-loop_NTPase"/>
</dbReference>
<dbReference type="Gene3D" id="3.40.50.300">
    <property type="entry name" value="P-loop containing nucleotide triphosphate hydrolases"/>
    <property type="match status" value="2"/>
</dbReference>
<dbReference type="GO" id="GO:0008278">
    <property type="term" value="C:cohesin complex"/>
    <property type="evidence" value="ECO:0007669"/>
    <property type="project" value="InterPro"/>
</dbReference>
<dbReference type="Pfam" id="PF06470">
    <property type="entry name" value="SMC_hinge"/>
    <property type="match status" value="1"/>
</dbReference>
<keyword evidence="7 11" id="KW-0175">Coiled coil</keyword>
<evidence type="ECO:0000256" key="1">
    <source>
        <dbReference type="ARBA" id="ARBA00004123"/>
    </source>
</evidence>
<dbReference type="InterPro" id="IPR010935">
    <property type="entry name" value="SMC_hinge"/>
</dbReference>
<comment type="caution">
    <text evidence="13">The sequence shown here is derived from an EMBL/GenBank/DDBJ whole genome shotgun (WGS) entry which is preliminary data.</text>
</comment>
<feature type="domain" description="SMC hinge" evidence="12">
    <location>
        <begin position="479"/>
        <end position="594"/>
    </location>
</feature>
<dbReference type="PANTHER" id="PTHR18937">
    <property type="entry name" value="STRUCTURAL MAINTENANCE OF CHROMOSOMES SMC FAMILY MEMBER"/>
    <property type="match status" value="1"/>
</dbReference>
<feature type="coiled-coil region" evidence="11">
    <location>
        <begin position="374"/>
        <end position="464"/>
    </location>
</feature>
<dbReference type="Gene3D" id="3.30.70.1620">
    <property type="match status" value="1"/>
</dbReference>
<dbReference type="AlphaFoldDB" id="A0A2H9TL65"/>
<dbReference type="GO" id="GO:0003677">
    <property type="term" value="F:DNA binding"/>
    <property type="evidence" value="ECO:0007669"/>
    <property type="project" value="TreeGrafter"/>
</dbReference>
<keyword evidence="6" id="KW-0498">Mitosis</keyword>
<gene>
    <name evidence="13" type="ORF">PSACC_01788</name>
</gene>
<evidence type="ECO:0000256" key="10">
    <source>
        <dbReference type="PIRNR" id="PIRNR005719"/>
    </source>
</evidence>
<dbReference type="InterPro" id="IPR028468">
    <property type="entry name" value="Smc1_ABC"/>
</dbReference>
<organism evidence="13 14">
    <name type="scientific">Paramicrosporidium saccamoebae</name>
    <dbReference type="NCBI Taxonomy" id="1246581"/>
    <lineage>
        <taxon>Eukaryota</taxon>
        <taxon>Fungi</taxon>
        <taxon>Fungi incertae sedis</taxon>
        <taxon>Cryptomycota</taxon>
        <taxon>Cryptomycota incertae sedis</taxon>
        <taxon>Paramicrosporidium</taxon>
    </lineage>
</organism>
<dbReference type="Gene3D" id="1.20.1060.20">
    <property type="match status" value="1"/>
</dbReference>
<feature type="coiled-coil region" evidence="11">
    <location>
        <begin position="290"/>
        <end position="324"/>
    </location>
</feature>
<dbReference type="PIRSF" id="PIRSF005719">
    <property type="entry name" value="SMC"/>
    <property type="match status" value="1"/>
</dbReference>
<evidence type="ECO:0000256" key="2">
    <source>
        <dbReference type="ARBA" id="ARBA00004286"/>
    </source>
</evidence>
<comment type="similarity">
    <text evidence="3">Belongs to the SMC family. SMC1 subfamily.</text>
</comment>